<dbReference type="NCBIfam" id="TIGR01167">
    <property type="entry name" value="LPXTG_anchor"/>
    <property type="match status" value="1"/>
</dbReference>
<evidence type="ECO:0000313" key="10">
    <source>
        <dbReference type="Proteomes" id="UP000016637"/>
    </source>
</evidence>
<keyword evidence="7" id="KW-0472">Membrane</keyword>
<gene>
    <name evidence="9" type="ORF">HMPREF1983_01223</name>
</gene>
<evidence type="ECO:0000256" key="5">
    <source>
        <dbReference type="ARBA" id="ARBA00023088"/>
    </source>
</evidence>
<organism evidence="9 10">
    <name type="scientific">Gemella bergeri ATCC 700627</name>
    <dbReference type="NCBI Taxonomy" id="1321820"/>
    <lineage>
        <taxon>Bacteria</taxon>
        <taxon>Bacillati</taxon>
        <taxon>Bacillota</taxon>
        <taxon>Bacilli</taxon>
        <taxon>Bacillales</taxon>
        <taxon>Gemellaceae</taxon>
        <taxon>Gemella</taxon>
    </lineage>
</organism>
<keyword evidence="3" id="KW-0964">Secreted</keyword>
<keyword evidence="5" id="KW-0572">Peptidoglycan-anchor</keyword>
<dbReference type="InterPro" id="IPR019931">
    <property type="entry name" value="LPXTG_anchor"/>
</dbReference>
<comment type="caution">
    <text evidence="9">The sequence shown here is derived from an EMBL/GenBank/DDBJ whole genome shotgun (WGS) entry which is preliminary data.</text>
</comment>
<feature type="compositionally biased region" description="Basic residues" evidence="6">
    <location>
        <begin position="38"/>
        <end position="49"/>
    </location>
</feature>
<name>U2RU37_9BACL</name>
<accession>U2RU37</accession>
<feature type="non-terminal residue" evidence="9">
    <location>
        <position position="1"/>
    </location>
</feature>
<dbReference type="HOGENOM" id="CLU_2138725_0_0_9"/>
<feature type="compositionally biased region" description="Polar residues" evidence="6">
    <location>
        <begin position="51"/>
        <end position="83"/>
    </location>
</feature>
<sequence length="112" mass="12265">VIATKKVTINLKGRHDHKDHNHNGHNPTNPMDKGHMGMGRHHGHHHGHMHSSNTNQNGSQLTNSTTNQGTLSNGKTRLPNTGQSETNLTLAGIIGLIFASVLGFFAIRRKNR</sequence>
<feature type="domain" description="Gram-positive cocci surface proteins LPxTG" evidence="8">
    <location>
        <begin position="78"/>
        <end position="112"/>
    </location>
</feature>
<keyword evidence="7" id="KW-1133">Transmembrane helix</keyword>
<keyword evidence="4" id="KW-0732">Signal</keyword>
<dbReference type="Proteomes" id="UP000016637">
    <property type="component" value="Unassembled WGS sequence"/>
</dbReference>
<evidence type="ECO:0000256" key="6">
    <source>
        <dbReference type="SAM" id="MobiDB-lite"/>
    </source>
</evidence>
<dbReference type="RefSeq" id="WP_021752401.1">
    <property type="nucleotide sequence ID" value="NZ_KI271800.1"/>
</dbReference>
<evidence type="ECO:0000256" key="4">
    <source>
        <dbReference type="ARBA" id="ARBA00022729"/>
    </source>
</evidence>
<keyword evidence="10" id="KW-1185">Reference proteome</keyword>
<evidence type="ECO:0000256" key="2">
    <source>
        <dbReference type="ARBA" id="ARBA00022512"/>
    </source>
</evidence>
<evidence type="ECO:0000256" key="7">
    <source>
        <dbReference type="SAM" id="Phobius"/>
    </source>
</evidence>
<proteinExistence type="predicted"/>
<evidence type="ECO:0000259" key="8">
    <source>
        <dbReference type="PROSITE" id="PS50847"/>
    </source>
</evidence>
<protein>
    <submittedName>
        <fullName evidence="9">LPXTG-motif protein cell wall anchor domain protein</fullName>
    </submittedName>
</protein>
<comment type="subcellular location">
    <subcellularLocation>
        <location evidence="1">Secreted</location>
        <location evidence="1">Cell wall</location>
        <topology evidence="1">Peptidoglycan-anchor</topology>
    </subcellularLocation>
</comment>
<evidence type="ECO:0000256" key="1">
    <source>
        <dbReference type="ARBA" id="ARBA00004168"/>
    </source>
</evidence>
<evidence type="ECO:0000313" key="9">
    <source>
        <dbReference type="EMBL" id="ERK57083.1"/>
    </source>
</evidence>
<feature type="transmembrane region" description="Helical" evidence="7">
    <location>
        <begin position="88"/>
        <end position="107"/>
    </location>
</feature>
<dbReference type="AlphaFoldDB" id="U2RU37"/>
<dbReference type="EMBL" id="AWVP01000074">
    <property type="protein sequence ID" value="ERK57083.1"/>
    <property type="molecule type" value="Genomic_DNA"/>
</dbReference>
<keyword evidence="2" id="KW-0134">Cell wall</keyword>
<keyword evidence="7" id="KW-0812">Transmembrane</keyword>
<dbReference type="PATRIC" id="fig|1321820.3.peg.1185"/>
<evidence type="ECO:0000256" key="3">
    <source>
        <dbReference type="ARBA" id="ARBA00022525"/>
    </source>
</evidence>
<dbReference type="eggNOG" id="ENOG5032IBN">
    <property type="taxonomic scope" value="Bacteria"/>
</dbReference>
<reference evidence="9 10" key="1">
    <citation type="submission" date="2013-08" db="EMBL/GenBank/DDBJ databases">
        <authorList>
            <person name="Weinstock G."/>
            <person name="Sodergren E."/>
            <person name="Wylie T."/>
            <person name="Fulton L."/>
            <person name="Fulton R."/>
            <person name="Fronick C."/>
            <person name="O'Laughlin M."/>
            <person name="Godfrey J."/>
            <person name="Miner T."/>
            <person name="Herter B."/>
            <person name="Appelbaum E."/>
            <person name="Cordes M."/>
            <person name="Lek S."/>
            <person name="Wollam A."/>
            <person name="Pepin K.H."/>
            <person name="Palsikar V.B."/>
            <person name="Mitreva M."/>
            <person name="Wilson R.K."/>
        </authorList>
    </citation>
    <scope>NUCLEOTIDE SEQUENCE [LARGE SCALE GENOMIC DNA]</scope>
    <source>
        <strain evidence="9 10">ATCC 700627</strain>
    </source>
</reference>
<dbReference type="Pfam" id="PF00746">
    <property type="entry name" value="Gram_pos_anchor"/>
    <property type="match status" value="1"/>
</dbReference>
<dbReference type="PROSITE" id="PS50847">
    <property type="entry name" value="GRAM_POS_ANCHORING"/>
    <property type="match status" value="1"/>
</dbReference>
<feature type="region of interest" description="Disordered" evidence="6">
    <location>
        <begin position="1"/>
        <end position="83"/>
    </location>
</feature>